<dbReference type="PANTHER" id="PTHR24172">
    <property type="entry name" value="ANK_REP_REGION DOMAIN-CONTAINING PROTEIN"/>
    <property type="match status" value="1"/>
</dbReference>
<protein>
    <submittedName>
        <fullName evidence="3">Uncharacterized protein LOC106807518</fullName>
    </submittedName>
</protein>
<dbReference type="SUPFAM" id="SSF48403">
    <property type="entry name" value="Ankyrin repeat"/>
    <property type="match status" value="1"/>
</dbReference>
<evidence type="ECO:0000313" key="2">
    <source>
        <dbReference type="Proteomes" id="UP000695022"/>
    </source>
</evidence>
<dbReference type="InterPro" id="IPR002110">
    <property type="entry name" value="Ankyrin_rpt"/>
</dbReference>
<reference evidence="3" key="1">
    <citation type="submission" date="2025-08" db="UniProtKB">
        <authorList>
            <consortium name="RefSeq"/>
        </authorList>
    </citation>
    <scope>IDENTIFICATION</scope>
</reference>
<name>A0ABM1DZI5_PRICU</name>
<dbReference type="InterPro" id="IPR036770">
    <property type="entry name" value="Ankyrin_rpt-contain_sf"/>
</dbReference>
<dbReference type="Gene3D" id="1.25.40.20">
    <property type="entry name" value="Ankyrin repeat-containing domain"/>
    <property type="match status" value="2"/>
</dbReference>
<dbReference type="SMART" id="SM00248">
    <property type="entry name" value="ANK"/>
    <property type="match status" value="4"/>
</dbReference>
<dbReference type="Pfam" id="PF00023">
    <property type="entry name" value="Ank"/>
    <property type="match status" value="1"/>
</dbReference>
<gene>
    <name evidence="3" type="primary">LOC106807518</name>
</gene>
<dbReference type="Proteomes" id="UP000695022">
    <property type="component" value="Unplaced"/>
</dbReference>
<feature type="region of interest" description="Disordered" evidence="1">
    <location>
        <begin position="432"/>
        <end position="454"/>
    </location>
</feature>
<dbReference type="GeneID" id="106807518"/>
<sequence>MPSMKLAHAVLAQDLGSVKSLCQEKVINMGFRNLGDHGASILYYAVRSDNLAIVKELLANRVKADVTMEDSHGVDISMILAAIFNHPSLSREVVRVVCEHIAYLHTLYYKGHNCMMAAIDNDVSLPICQELLSCGGPSLLCDRSQANLTPRDYSEKQGKSQYIHVIDNLVYDWVTQPTKHPGKRSQLPMLGYNHIRHATSMEGVSVEDFAKSSPDVQKYLEEIDKVQERIARLALFLQRGDTIKFKQQFCDVSLLARRRGDGLPLLHAAVLNRQYEIVEYMIFHKDEHLHVDEVRDLTGRTALHYACAMEGVKHIEYLLSEQGACEYIVDKRGFMPVDFRERRGTNAMLTLLQRQIERDYGTPEPNPWQVQKRRSAPSPFSAMPLLMHPLINPHVHPHPSHPLNLHGYGAMGALGPMGATYVDSVSEDQVSYTKGSHQNLRKAKSKAGSSCRVM</sequence>
<organism evidence="2 3">
    <name type="scientific">Priapulus caudatus</name>
    <name type="common">Priapulid worm</name>
    <dbReference type="NCBI Taxonomy" id="37621"/>
    <lineage>
        <taxon>Eukaryota</taxon>
        <taxon>Metazoa</taxon>
        <taxon>Ecdysozoa</taxon>
        <taxon>Scalidophora</taxon>
        <taxon>Priapulida</taxon>
        <taxon>Priapulimorpha</taxon>
        <taxon>Priapulimorphida</taxon>
        <taxon>Priapulidae</taxon>
        <taxon>Priapulus</taxon>
    </lineage>
</organism>
<proteinExistence type="predicted"/>
<dbReference type="RefSeq" id="XP_014665356.1">
    <property type="nucleotide sequence ID" value="XM_014809870.1"/>
</dbReference>
<dbReference type="Pfam" id="PF12796">
    <property type="entry name" value="Ank_2"/>
    <property type="match status" value="1"/>
</dbReference>
<evidence type="ECO:0000313" key="3">
    <source>
        <dbReference type="RefSeq" id="XP_014665356.1"/>
    </source>
</evidence>
<keyword evidence="2" id="KW-1185">Reference proteome</keyword>
<evidence type="ECO:0000256" key="1">
    <source>
        <dbReference type="SAM" id="MobiDB-lite"/>
    </source>
</evidence>
<accession>A0ABM1DZI5</accession>
<dbReference type="PANTHER" id="PTHR24172:SF4">
    <property type="entry name" value="ANK_REP_REGION DOMAIN-CONTAINING PROTEIN"/>
    <property type="match status" value="1"/>
</dbReference>